<name>A0AAN6W611_9PEZI</name>
<organism evidence="1 2">
    <name type="scientific">Triangularia setosa</name>
    <dbReference type="NCBI Taxonomy" id="2587417"/>
    <lineage>
        <taxon>Eukaryota</taxon>
        <taxon>Fungi</taxon>
        <taxon>Dikarya</taxon>
        <taxon>Ascomycota</taxon>
        <taxon>Pezizomycotina</taxon>
        <taxon>Sordariomycetes</taxon>
        <taxon>Sordariomycetidae</taxon>
        <taxon>Sordariales</taxon>
        <taxon>Podosporaceae</taxon>
        <taxon>Triangularia</taxon>
    </lineage>
</organism>
<keyword evidence="2" id="KW-1185">Reference proteome</keyword>
<reference evidence="1" key="2">
    <citation type="submission" date="2023-05" db="EMBL/GenBank/DDBJ databases">
        <authorList>
            <consortium name="Lawrence Berkeley National Laboratory"/>
            <person name="Steindorff A."/>
            <person name="Hensen N."/>
            <person name="Bonometti L."/>
            <person name="Westerberg I."/>
            <person name="Brannstrom I.O."/>
            <person name="Guillou S."/>
            <person name="Cros-Aarteil S."/>
            <person name="Calhoun S."/>
            <person name="Haridas S."/>
            <person name="Kuo A."/>
            <person name="Mondo S."/>
            <person name="Pangilinan J."/>
            <person name="Riley R."/>
            <person name="Labutti K."/>
            <person name="Andreopoulos B."/>
            <person name="Lipzen A."/>
            <person name="Chen C."/>
            <person name="Yanf M."/>
            <person name="Daum C."/>
            <person name="Ng V."/>
            <person name="Clum A."/>
            <person name="Ohm R."/>
            <person name="Martin F."/>
            <person name="Silar P."/>
            <person name="Natvig D."/>
            <person name="Lalanne C."/>
            <person name="Gautier V."/>
            <person name="Ament-Velasquez S.L."/>
            <person name="Kruys A."/>
            <person name="Hutchinson M.I."/>
            <person name="Powell A.J."/>
            <person name="Barry K."/>
            <person name="Miller A.N."/>
            <person name="Grigoriev I.V."/>
            <person name="Debuchy R."/>
            <person name="Gladieux P."/>
            <person name="Thoren M.H."/>
            <person name="Johannesson H."/>
        </authorList>
    </citation>
    <scope>NUCLEOTIDE SEQUENCE</scope>
    <source>
        <strain evidence="1">CBS 892.96</strain>
    </source>
</reference>
<protein>
    <submittedName>
        <fullName evidence="1">Uncharacterized protein</fullName>
    </submittedName>
</protein>
<dbReference type="Proteomes" id="UP001302321">
    <property type="component" value="Unassembled WGS sequence"/>
</dbReference>
<reference evidence="1" key="1">
    <citation type="journal article" date="2023" name="Mol. Phylogenet. Evol.">
        <title>Genome-scale phylogeny and comparative genomics of the fungal order Sordariales.</title>
        <authorList>
            <person name="Hensen N."/>
            <person name="Bonometti L."/>
            <person name="Westerberg I."/>
            <person name="Brannstrom I.O."/>
            <person name="Guillou S."/>
            <person name="Cros-Aarteil S."/>
            <person name="Calhoun S."/>
            <person name="Haridas S."/>
            <person name="Kuo A."/>
            <person name="Mondo S."/>
            <person name="Pangilinan J."/>
            <person name="Riley R."/>
            <person name="LaButti K."/>
            <person name="Andreopoulos B."/>
            <person name="Lipzen A."/>
            <person name="Chen C."/>
            <person name="Yan M."/>
            <person name="Daum C."/>
            <person name="Ng V."/>
            <person name="Clum A."/>
            <person name="Steindorff A."/>
            <person name="Ohm R.A."/>
            <person name="Martin F."/>
            <person name="Silar P."/>
            <person name="Natvig D.O."/>
            <person name="Lalanne C."/>
            <person name="Gautier V."/>
            <person name="Ament-Velasquez S.L."/>
            <person name="Kruys A."/>
            <person name="Hutchinson M.I."/>
            <person name="Powell A.J."/>
            <person name="Barry K."/>
            <person name="Miller A.N."/>
            <person name="Grigoriev I.V."/>
            <person name="Debuchy R."/>
            <person name="Gladieux P."/>
            <person name="Hiltunen Thoren M."/>
            <person name="Johannesson H."/>
        </authorList>
    </citation>
    <scope>NUCLEOTIDE SEQUENCE</scope>
    <source>
        <strain evidence="1">CBS 892.96</strain>
    </source>
</reference>
<evidence type="ECO:0000313" key="1">
    <source>
        <dbReference type="EMBL" id="KAK4175603.1"/>
    </source>
</evidence>
<dbReference type="AlphaFoldDB" id="A0AAN6W611"/>
<proteinExistence type="predicted"/>
<dbReference type="EMBL" id="MU866228">
    <property type="protein sequence ID" value="KAK4175603.1"/>
    <property type="molecule type" value="Genomic_DNA"/>
</dbReference>
<comment type="caution">
    <text evidence="1">The sequence shown here is derived from an EMBL/GenBank/DDBJ whole genome shotgun (WGS) entry which is preliminary data.</text>
</comment>
<accession>A0AAN6W611</accession>
<evidence type="ECO:0000313" key="2">
    <source>
        <dbReference type="Proteomes" id="UP001302321"/>
    </source>
</evidence>
<gene>
    <name evidence="1" type="ORF">QBC36DRAFT_346984</name>
</gene>
<sequence>MIGAAHSPSMYKHLTAVHLSACKCCRALGVIQDPCAPRLWTLTDPLGLDVVRSLATQGPHLLLTRCGQETETHGHHSRFSPQKGTLISNGNSLVARLEISFGNNEPQTNSSTSPPFCAARTIPLLHKMQTVEYMRLNHRSIAVASAKPSVVERFAAGLAPLPSLDKNVCCCAAPRPRPAVGENTA</sequence>